<dbReference type="STRING" id="1085623.GNIT_3002"/>
<evidence type="ECO:0000259" key="1">
    <source>
        <dbReference type="Pfam" id="PF12697"/>
    </source>
</evidence>
<evidence type="ECO:0000313" key="2">
    <source>
        <dbReference type="EMBL" id="AEP31098.1"/>
    </source>
</evidence>
<dbReference type="Pfam" id="PF12697">
    <property type="entry name" value="Abhydrolase_6"/>
    <property type="match status" value="1"/>
</dbReference>
<proteinExistence type="predicted"/>
<dbReference type="InterPro" id="IPR050266">
    <property type="entry name" value="AB_hydrolase_sf"/>
</dbReference>
<dbReference type="PRINTS" id="PR00111">
    <property type="entry name" value="ABHYDROLASE"/>
</dbReference>
<keyword evidence="2" id="KW-0378">Hydrolase</keyword>
<protein>
    <submittedName>
        <fullName evidence="2">Alpha/beta hydrolase fold protein</fullName>
    </submittedName>
</protein>
<dbReference type="EMBL" id="CP003060">
    <property type="protein sequence ID" value="AEP31098.1"/>
    <property type="molecule type" value="Genomic_DNA"/>
</dbReference>
<dbReference type="Gene3D" id="3.40.50.1820">
    <property type="entry name" value="alpha/beta hydrolase"/>
    <property type="match status" value="1"/>
</dbReference>
<dbReference type="RefSeq" id="WP_014109970.1">
    <property type="nucleotide sequence ID" value="NC_016041.1"/>
</dbReference>
<name>G4QDR9_GLANF</name>
<gene>
    <name evidence="2" type="ordered locus">GNIT_3002</name>
</gene>
<dbReference type="InterPro" id="IPR029058">
    <property type="entry name" value="AB_hydrolase_fold"/>
</dbReference>
<dbReference type="HOGENOM" id="CLU_020336_50_3_6"/>
<dbReference type="GO" id="GO:0016787">
    <property type="term" value="F:hydrolase activity"/>
    <property type="evidence" value="ECO:0007669"/>
    <property type="project" value="UniProtKB-KW"/>
</dbReference>
<sequence>MPTIDVNGTTLFYDDHGPKDAPVLVLSHSLFFDQKMFVHQVEHLAKDIRIVRYDHRDQGQSADSGLLSVDMDTLTEDAAALIETLGLGPCFFAGNSMGGFVALRLAARRPDLIKACIVLGSSGELEYKLAEFSPLIDGISKEGTEPFIDTLMYIMFGDDYLADVSRETERNYWRDYMLKLGPNIARSAHGVIHRKGVLDELKGSKVPLLVLAGEQDHAYSVSLSKNIAEAVVDSEMFVVPKAGHSVALEQPEIVNQYIADFIAAHP</sequence>
<dbReference type="eggNOG" id="COG0596">
    <property type="taxonomic scope" value="Bacteria"/>
</dbReference>
<dbReference type="InterPro" id="IPR000073">
    <property type="entry name" value="AB_hydrolase_1"/>
</dbReference>
<keyword evidence="3" id="KW-1185">Reference proteome</keyword>
<dbReference type="AlphaFoldDB" id="G4QDR9"/>
<feature type="domain" description="AB hydrolase-1" evidence="1">
    <location>
        <begin position="24"/>
        <end position="255"/>
    </location>
</feature>
<evidence type="ECO:0000313" key="3">
    <source>
        <dbReference type="Proteomes" id="UP000009282"/>
    </source>
</evidence>
<dbReference type="KEGG" id="gni:GNIT_3002"/>
<reference evidence="2 3" key="1">
    <citation type="journal article" date="2011" name="J. Bacteriol.">
        <title>Complete genome sequence of seawater bacterium Glaciecola nitratireducens FR1064T.</title>
        <authorList>
            <person name="Bian F."/>
            <person name="Qin Q.L."/>
            <person name="Xie B.B."/>
            <person name="Shu Y.L."/>
            <person name="Zhang X.Y."/>
            <person name="Yu Y."/>
            <person name="Chen B."/>
            <person name="Chen X.L."/>
            <person name="Zhou B.C."/>
            <person name="Zhang Y.Z."/>
        </authorList>
    </citation>
    <scope>NUCLEOTIDE SEQUENCE [LARGE SCALE GENOMIC DNA]</scope>
    <source>
        <strain evidence="3">JCM 12485 / KCTC 12276 / FR1064</strain>
    </source>
</reference>
<organism evidence="2 3">
    <name type="scientific">Glaciecola nitratireducens (strain JCM 12485 / KCTC 12276 / FR1064)</name>
    <dbReference type="NCBI Taxonomy" id="1085623"/>
    <lineage>
        <taxon>Bacteria</taxon>
        <taxon>Pseudomonadati</taxon>
        <taxon>Pseudomonadota</taxon>
        <taxon>Gammaproteobacteria</taxon>
        <taxon>Alteromonadales</taxon>
        <taxon>Alteromonadaceae</taxon>
        <taxon>Brumicola</taxon>
    </lineage>
</organism>
<dbReference type="Proteomes" id="UP000009282">
    <property type="component" value="Chromosome"/>
</dbReference>
<accession>G4QDR9</accession>
<dbReference type="OrthoDB" id="6251202at2"/>
<dbReference type="PANTHER" id="PTHR43798">
    <property type="entry name" value="MONOACYLGLYCEROL LIPASE"/>
    <property type="match status" value="1"/>
</dbReference>
<dbReference type="SUPFAM" id="SSF53474">
    <property type="entry name" value="alpha/beta-Hydrolases"/>
    <property type="match status" value="1"/>
</dbReference>